<dbReference type="GO" id="GO:0051287">
    <property type="term" value="F:NAD binding"/>
    <property type="evidence" value="ECO:0007669"/>
    <property type="project" value="InterPro"/>
</dbReference>
<dbReference type="InterPro" id="IPR024084">
    <property type="entry name" value="IsoPropMal-DH-like_dom"/>
</dbReference>
<keyword evidence="16" id="KW-0100">Branched-chain amino acid biosynthesis</keyword>
<evidence type="ECO:0000256" key="11">
    <source>
        <dbReference type="ARBA" id="ARBA00022723"/>
    </source>
</evidence>
<reference evidence="20 21" key="1">
    <citation type="journal article" date="2012" name="Mol. Biol. Evol.">
        <title>Genome reduction and co-evolution between the primary and secondary bacterial symbionts of psyllids.</title>
        <authorList>
            <person name="Sloan D.B."/>
            <person name="Moran N.A."/>
        </authorList>
    </citation>
    <scope>NUCLEOTIDE SEQUENCE [LARGE SCALE GENOMIC DNA]</scope>
    <source>
        <strain evidence="20 21">CS</strain>
    </source>
</reference>
<keyword evidence="11" id="KW-0479">Metal-binding</keyword>
<dbReference type="EC" id="1.1.1.85" evidence="7"/>
<keyword evidence="13" id="KW-0560">Oxidoreductase</keyword>
<keyword evidence="12" id="KW-0460">Magnesium</keyword>
<keyword evidence="15" id="KW-0464">Manganese</keyword>
<dbReference type="STRING" id="1202537.A33Y_0108"/>
<organism evidence="20 21">
    <name type="scientific">Candidatus Carsonella ruddii CS isolate Thao2000</name>
    <dbReference type="NCBI Taxonomy" id="1202537"/>
    <lineage>
        <taxon>Bacteria</taxon>
        <taxon>Pseudomonadati</taxon>
        <taxon>Pseudomonadota</taxon>
        <taxon>Gammaproteobacteria</taxon>
        <taxon>Oceanospirillales</taxon>
        <taxon>Halomonadaceae</taxon>
        <taxon>Zymobacter group</taxon>
        <taxon>Candidatus Carsonella</taxon>
    </lineage>
</organism>
<comment type="cofactor">
    <cofactor evidence="3">
        <name>Mg(2+)</name>
        <dbReference type="ChEBI" id="CHEBI:18420"/>
    </cofactor>
</comment>
<dbReference type="AlphaFoldDB" id="J7GWE3"/>
<dbReference type="GO" id="GO:0000287">
    <property type="term" value="F:magnesium ion binding"/>
    <property type="evidence" value="ECO:0007669"/>
    <property type="project" value="InterPro"/>
</dbReference>
<evidence type="ECO:0000256" key="17">
    <source>
        <dbReference type="ARBA" id="ARBA00030010"/>
    </source>
</evidence>
<keyword evidence="10" id="KW-0028">Amino-acid biosynthesis</keyword>
<accession>J7GWE3</accession>
<dbReference type="KEGG" id="crc:A33Y_0108"/>
<evidence type="ECO:0000256" key="12">
    <source>
        <dbReference type="ARBA" id="ARBA00022842"/>
    </source>
</evidence>
<dbReference type="PANTHER" id="PTHR42979:SF1">
    <property type="entry name" value="3-ISOPROPYLMALATE DEHYDROGENASE"/>
    <property type="match status" value="1"/>
</dbReference>
<evidence type="ECO:0000313" key="21">
    <source>
        <dbReference type="Proteomes" id="UP000003931"/>
    </source>
</evidence>
<dbReference type="GO" id="GO:0009098">
    <property type="term" value="P:L-leucine biosynthetic process"/>
    <property type="evidence" value="ECO:0007669"/>
    <property type="project" value="UniProtKB-UniPathway"/>
</dbReference>
<comment type="pathway">
    <text evidence="4">Amino-acid biosynthesis; L-leucine biosynthesis; L-leucine from 3-methyl-2-oxobutanoate: step 3/4.</text>
</comment>
<evidence type="ECO:0000256" key="18">
    <source>
        <dbReference type="ARBA" id="ARBA00033138"/>
    </source>
</evidence>
<evidence type="ECO:0000256" key="14">
    <source>
        <dbReference type="ARBA" id="ARBA00023027"/>
    </source>
</evidence>
<evidence type="ECO:0000256" key="15">
    <source>
        <dbReference type="ARBA" id="ARBA00023211"/>
    </source>
</evidence>
<keyword evidence="9" id="KW-0432">Leucine biosynthesis</keyword>
<evidence type="ECO:0000256" key="16">
    <source>
        <dbReference type="ARBA" id="ARBA00023304"/>
    </source>
</evidence>
<dbReference type="InterPro" id="IPR019818">
    <property type="entry name" value="IsoCit/isopropylmalate_DH_CS"/>
</dbReference>
<evidence type="ECO:0000256" key="6">
    <source>
        <dbReference type="ARBA" id="ARBA00011738"/>
    </source>
</evidence>
<dbReference type="OrthoDB" id="9806254at2"/>
<comment type="cofactor">
    <cofactor evidence="2">
        <name>Mn(2+)</name>
        <dbReference type="ChEBI" id="CHEBI:29035"/>
    </cofactor>
</comment>
<evidence type="ECO:0000256" key="7">
    <source>
        <dbReference type="ARBA" id="ARBA00013101"/>
    </source>
</evidence>
<feature type="domain" description="Isopropylmalate dehydrogenase-like" evidence="19">
    <location>
        <begin position="3"/>
        <end position="341"/>
    </location>
</feature>
<dbReference type="Proteomes" id="UP000003931">
    <property type="component" value="Chromosome"/>
</dbReference>
<evidence type="ECO:0000256" key="3">
    <source>
        <dbReference type="ARBA" id="ARBA00001946"/>
    </source>
</evidence>
<name>J7GWE3_CARRU</name>
<dbReference type="GO" id="GO:0003862">
    <property type="term" value="F:3-isopropylmalate dehydrogenase activity"/>
    <property type="evidence" value="ECO:0007669"/>
    <property type="project" value="UniProtKB-EC"/>
</dbReference>
<protein>
    <recommendedName>
        <fullName evidence="8">3-isopropylmalate dehydrogenase</fullName>
        <ecNumber evidence="7">1.1.1.85</ecNumber>
    </recommendedName>
    <alternativeName>
        <fullName evidence="18">3-IPM-DH</fullName>
    </alternativeName>
    <alternativeName>
        <fullName evidence="17">Beta-IPM dehydrogenase</fullName>
    </alternativeName>
</protein>
<evidence type="ECO:0000256" key="13">
    <source>
        <dbReference type="ARBA" id="ARBA00023002"/>
    </source>
</evidence>
<dbReference type="SMART" id="SM01329">
    <property type="entry name" value="Iso_dh"/>
    <property type="match status" value="1"/>
</dbReference>
<evidence type="ECO:0000256" key="9">
    <source>
        <dbReference type="ARBA" id="ARBA00022430"/>
    </source>
</evidence>
<sequence>MKKILILPGDGIGPEIIKQVIKIINTCILFGIKIKLIYNYIGGISIDIFNKSFSNNLFNLCKNVNSIFLGCVGGYKWDKNIDKPENGLLNIRKKLNFFINIRPIKCPFKNIDFIIIRELSSGIYYGKPKGISKQIVNNIPTWYSYDTEIYNEQEIIKLIRISFNLSLNRKKKICLIDKSNVLNTSKLWKKIFFYINNFYKNVKSNHLYIDNSTIELIKNYNNFDVVLTNNIFGDILSDECSLLTGSLGMLPSISINSNLLSLFEPCHGSAPKIAGKNIANPVGSLLSLVMMLEYVFNEKKISNKLYFSIYKVLSLGFGTFDMKNILNNFKLVSTNEFGDLVNHFFLLND</sequence>
<dbReference type="SUPFAM" id="SSF53659">
    <property type="entry name" value="Isocitrate/Isopropylmalate dehydrogenase-like"/>
    <property type="match status" value="1"/>
</dbReference>
<dbReference type="Gene3D" id="3.40.718.10">
    <property type="entry name" value="Isopropylmalate Dehydrogenase"/>
    <property type="match status" value="1"/>
</dbReference>
<evidence type="ECO:0000256" key="5">
    <source>
        <dbReference type="ARBA" id="ARBA00008319"/>
    </source>
</evidence>
<comment type="catalytic activity">
    <reaction evidence="1">
        <text>(2R,3S)-3-isopropylmalate + NAD(+) = 4-methyl-2-oxopentanoate + CO2 + NADH</text>
        <dbReference type="Rhea" id="RHEA:32271"/>
        <dbReference type="ChEBI" id="CHEBI:16526"/>
        <dbReference type="ChEBI" id="CHEBI:17865"/>
        <dbReference type="ChEBI" id="CHEBI:35121"/>
        <dbReference type="ChEBI" id="CHEBI:57540"/>
        <dbReference type="ChEBI" id="CHEBI:57945"/>
        <dbReference type="EC" id="1.1.1.85"/>
    </reaction>
</comment>
<evidence type="ECO:0000259" key="19">
    <source>
        <dbReference type="SMART" id="SM01329"/>
    </source>
</evidence>
<dbReference type="HOGENOM" id="CLU_031953_0_3_6"/>
<evidence type="ECO:0000256" key="8">
    <source>
        <dbReference type="ARBA" id="ARBA00019276"/>
    </source>
</evidence>
<dbReference type="GO" id="GO:0005829">
    <property type="term" value="C:cytosol"/>
    <property type="evidence" value="ECO:0007669"/>
    <property type="project" value="TreeGrafter"/>
</dbReference>
<dbReference type="EMBL" id="CP003542">
    <property type="protein sequence ID" value="AFP83756.1"/>
    <property type="molecule type" value="Genomic_DNA"/>
</dbReference>
<evidence type="ECO:0000256" key="1">
    <source>
        <dbReference type="ARBA" id="ARBA00000624"/>
    </source>
</evidence>
<dbReference type="PROSITE" id="PS00470">
    <property type="entry name" value="IDH_IMDH"/>
    <property type="match status" value="1"/>
</dbReference>
<evidence type="ECO:0000256" key="4">
    <source>
        <dbReference type="ARBA" id="ARBA00004762"/>
    </source>
</evidence>
<gene>
    <name evidence="20" type="primary">leuB</name>
    <name evidence="20" type="ORF">A33Y_0108</name>
</gene>
<proteinExistence type="inferred from homology"/>
<evidence type="ECO:0000256" key="2">
    <source>
        <dbReference type="ARBA" id="ARBA00001936"/>
    </source>
</evidence>
<dbReference type="RefSeq" id="WP_014887057.1">
    <property type="nucleotide sequence ID" value="NC_018415.1"/>
</dbReference>
<comment type="similarity">
    <text evidence="5">Belongs to the isocitrate and isopropylmalate dehydrogenases family. LeuB type 1 subfamily.</text>
</comment>
<dbReference type="PANTHER" id="PTHR42979">
    <property type="entry name" value="3-ISOPROPYLMALATE DEHYDROGENASE"/>
    <property type="match status" value="1"/>
</dbReference>
<dbReference type="InterPro" id="IPR004429">
    <property type="entry name" value="Isopropylmalate_DH"/>
</dbReference>
<keyword evidence="14" id="KW-0520">NAD</keyword>
<evidence type="ECO:0000256" key="10">
    <source>
        <dbReference type="ARBA" id="ARBA00022605"/>
    </source>
</evidence>
<dbReference type="FunFam" id="3.40.718.10:FF:000006">
    <property type="entry name" value="3-isopropylmalate dehydrogenase"/>
    <property type="match status" value="1"/>
</dbReference>
<evidence type="ECO:0000313" key="20">
    <source>
        <dbReference type="EMBL" id="AFP83756.1"/>
    </source>
</evidence>
<dbReference type="PATRIC" id="fig|1202537.3.peg.90"/>
<dbReference type="UniPathway" id="UPA00048">
    <property type="reaction ID" value="UER00072"/>
</dbReference>
<dbReference type="Pfam" id="PF00180">
    <property type="entry name" value="Iso_dh"/>
    <property type="match status" value="1"/>
</dbReference>
<comment type="subunit">
    <text evidence="6">Homodimer.</text>
</comment>